<feature type="compositionally biased region" description="Low complexity" evidence="1">
    <location>
        <begin position="138"/>
        <end position="153"/>
    </location>
</feature>
<evidence type="ECO:0000256" key="1">
    <source>
        <dbReference type="SAM" id="MobiDB-lite"/>
    </source>
</evidence>
<feature type="compositionally biased region" description="Polar residues" evidence="1">
    <location>
        <begin position="297"/>
        <end position="307"/>
    </location>
</feature>
<comment type="caution">
    <text evidence="2">The sequence shown here is derived from an EMBL/GenBank/DDBJ whole genome shotgun (WGS) entry which is preliminary data.</text>
</comment>
<feature type="region of interest" description="Disordered" evidence="1">
    <location>
        <begin position="666"/>
        <end position="708"/>
    </location>
</feature>
<organism evidence="2 3">
    <name type="scientific">Penicillium canariense</name>
    <dbReference type="NCBI Taxonomy" id="189055"/>
    <lineage>
        <taxon>Eukaryota</taxon>
        <taxon>Fungi</taxon>
        <taxon>Dikarya</taxon>
        <taxon>Ascomycota</taxon>
        <taxon>Pezizomycotina</taxon>
        <taxon>Eurotiomycetes</taxon>
        <taxon>Eurotiomycetidae</taxon>
        <taxon>Eurotiales</taxon>
        <taxon>Aspergillaceae</taxon>
        <taxon>Penicillium</taxon>
    </lineage>
</organism>
<dbReference type="OrthoDB" id="3600083at2759"/>
<feature type="compositionally biased region" description="Low complexity" evidence="1">
    <location>
        <begin position="26"/>
        <end position="36"/>
    </location>
</feature>
<dbReference type="RefSeq" id="XP_056546601.1">
    <property type="nucleotide sequence ID" value="XM_056682995.1"/>
</dbReference>
<dbReference type="EMBL" id="JAPQKN010000001">
    <property type="protein sequence ID" value="KAJ5174993.1"/>
    <property type="molecule type" value="Genomic_DNA"/>
</dbReference>
<dbReference type="Proteomes" id="UP001149163">
    <property type="component" value="Unassembled WGS sequence"/>
</dbReference>
<name>A0A9W9LSE0_9EURO</name>
<reference evidence="2" key="1">
    <citation type="submission" date="2022-11" db="EMBL/GenBank/DDBJ databases">
        <authorList>
            <person name="Petersen C."/>
        </authorList>
    </citation>
    <scope>NUCLEOTIDE SEQUENCE</scope>
    <source>
        <strain evidence="2">IBT 26290</strain>
    </source>
</reference>
<feature type="compositionally biased region" description="Polar residues" evidence="1">
    <location>
        <begin position="510"/>
        <end position="522"/>
    </location>
</feature>
<evidence type="ECO:0000313" key="3">
    <source>
        <dbReference type="Proteomes" id="UP001149163"/>
    </source>
</evidence>
<gene>
    <name evidence="2" type="ORF">N7482_000870</name>
</gene>
<feature type="region of interest" description="Disordered" evidence="1">
    <location>
        <begin position="1"/>
        <end position="631"/>
    </location>
</feature>
<keyword evidence="3" id="KW-1185">Reference proteome</keyword>
<feature type="compositionally biased region" description="Polar residues" evidence="1">
    <location>
        <begin position="436"/>
        <end position="445"/>
    </location>
</feature>
<feature type="compositionally biased region" description="Low complexity" evidence="1">
    <location>
        <begin position="160"/>
        <end position="175"/>
    </location>
</feature>
<feature type="compositionally biased region" description="Basic and acidic residues" evidence="1">
    <location>
        <begin position="446"/>
        <end position="466"/>
    </location>
</feature>
<feature type="compositionally biased region" description="Basic and acidic residues" evidence="1">
    <location>
        <begin position="561"/>
        <end position="581"/>
    </location>
</feature>
<feature type="compositionally biased region" description="Polar residues" evidence="1">
    <location>
        <begin position="321"/>
        <end position="333"/>
    </location>
</feature>
<reference evidence="2" key="2">
    <citation type="journal article" date="2023" name="IMA Fungus">
        <title>Comparative genomic study of the Penicillium genus elucidates a diverse pangenome and 15 lateral gene transfer events.</title>
        <authorList>
            <person name="Petersen C."/>
            <person name="Sorensen T."/>
            <person name="Nielsen M.R."/>
            <person name="Sondergaard T.E."/>
            <person name="Sorensen J.L."/>
            <person name="Fitzpatrick D.A."/>
            <person name="Frisvad J.C."/>
            <person name="Nielsen K.L."/>
        </authorList>
    </citation>
    <scope>NUCLEOTIDE SEQUENCE</scope>
    <source>
        <strain evidence="2">IBT 26290</strain>
    </source>
</reference>
<evidence type="ECO:0008006" key="4">
    <source>
        <dbReference type="Google" id="ProtNLM"/>
    </source>
</evidence>
<feature type="compositionally biased region" description="Polar residues" evidence="1">
    <location>
        <begin position="257"/>
        <end position="289"/>
    </location>
</feature>
<dbReference type="GeneID" id="81422171"/>
<feature type="compositionally biased region" description="Basic and acidic residues" evidence="1">
    <location>
        <begin position="390"/>
        <end position="399"/>
    </location>
</feature>
<protein>
    <recommendedName>
        <fullName evidence="4">Mucin-7</fullName>
    </recommendedName>
</protein>
<feature type="compositionally biased region" description="Low complexity" evidence="1">
    <location>
        <begin position="192"/>
        <end position="222"/>
    </location>
</feature>
<proteinExistence type="predicted"/>
<dbReference type="AlphaFoldDB" id="A0A9W9LSE0"/>
<accession>A0A9W9LSE0</accession>
<feature type="compositionally biased region" description="Low complexity" evidence="1">
    <location>
        <begin position="683"/>
        <end position="693"/>
    </location>
</feature>
<evidence type="ECO:0000313" key="2">
    <source>
        <dbReference type="EMBL" id="KAJ5174993.1"/>
    </source>
</evidence>
<sequence length="708" mass="73777">MSDNAHPGVRSLLAKFENSQSPITSPPSRGRSPVGSDTPGSTRQLSKVRASFVTVEGAIQSNPGSPLRKSSGRSDSPGIFGPKLNAEEVETRRQNNVVSPTPGGHVKSYPSILDGAADDIRSEMAATVTKERKVSGNEEPSAPTESAAPPKEATLVKTEAPAPSVPAASSNGASAENLAPKAVTRRPSNIHSAKNNASSKPASSKPASSAPTATTPRSTNSAGAKPTSAREVAKERANALAHKPSRASLNPAFKPSTRATRGSTPSTDTHKPSPSSATDNKTQSKSPTRSVRLPASITAQTQSSTAKYGSAGPVTGRTEKPTATLTRKPSTLKSVAAPAGGVRRQVSRPSLPTQPAPERPSSRVSDSSSKPVNEGFLARMMRPTASSASKTHEKGETKAPPKPPVSKAPRPSMGRASERSATQAKSKPAPLKAQSEKSQPANKEVQSPKEEVKAPQKKPESEKENMEEVASVTPEEPNVPQAEDTIIEESEPEVPTKAIADDTAEKPTEPTIQEATVESTLQPVAKSTEPSVEPTATEVTVGLSAEPVAEDVPEAPADPVAEAKDESPKEEPEVPAVKDAEEVPAEATAEASGEKVSSEPQAEAEAPREDTAEALVAPTEPIITEDTAITEMKETPKVVPEVLEAPQQTDTAAPASHDDVPEVVMDITSAQPSEKTNEEPRESSPAAQPAAQAKSHTIDIDFAHLALS</sequence>
<feature type="compositionally biased region" description="Basic and acidic residues" evidence="1">
    <location>
        <begin position="499"/>
        <end position="508"/>
    </location>
</feature>